<protein>
    <recommendedName>
        <fullName evidence="3">Dienelactone hydrolase domain-containing protein</fullName>
    </recommendedName>
</protein>
<dbReference type="InterPro" id="IPR029058">
    <property type="entry name" value="AB_hydrolase_fold"/>
</dbReference>
<sequence length="319" mass="35409">MKQGGLVENLVSGSNEVSFQSKGIKIVGVLYLPEDFDATKTYEGIVMTPPFPQVKDQVLGNYGPEMAARGYTALAFDYNSKGESDSYDPKFRNDDDFPRKWEDLRNAISFLGSLSFVGPINGLAFCGGGNIMSSVLISDLRVKAFASVSAMLATDMINFTDMDAYKAKIKKANEARQQMFETGEPISADYFGYTDPNYLEKNAEASEITKEGYDYYGTKRGGTETYPNYTNVLLSNVNESTVLNLGEHYAAKLLQPYCGIVGSRAETAICTKVFYDQVTSEKEFHEIDGASHLDLYDVPENMSKVADIVDAFYKKHREL</sequence>
<dbReference type="SUPFAM" id="SSF53474">
    <property type="entry name" value="alpha/beta-Hydrolases"/>
    <property type="match status" value="1"/>
</dbReference>
<accession>A0A7S3A235</accession>
<evidence type="ECO:0008006" key="3">
    <source>
        <dbReference type="Google" id="ProtNLM"/>
    </source>
</evidence>
<comment type="similarity">
    <text evidence="1">Belongs to the polyketide transferase af380 family.</text>
</comment>
<dbReference type="EMBL" id="HBHW01035538">
    <property type="protein sequence ID" value="CAE0059241.1"/>
    <property type="molecule type" value="Transcribed_RNA"/>
</dbReference>
<dbReference type="AlphaFoldDB" id="A0A7S3A235"/>
<dbReference type="PANTHER" id="PTHR47751:SF1">
    <property type="entry name" value="SUPERFAMILY HYDROLASE, PUTATIVE (AFU_ORTHOLOGUE AFUA_2G16580)-RELATED"/>
    <property type="match status" value="1"/>
</dbReference>
<reference evidence="2" key="1">
    <citation type="submission" date="2021-01" db="EMBL/GenBank/DDBJ databases">
        <authorList>
            <person name="Corre E."/>
            <person name="Pelletier E."/>
            <person name="Niang G."/>
            <person name="Scheremetjew M."/>
            <person name="Finn R."/>
            <person name="Kale V."/>
            <person name="Holt S."/>
            <person name="Cochrane G."/>
            <person name="Meng A."/>
            <person name="Brown T."/>
            <person name="Cohen L."/>
        </authorList>
    </citation>
    <scope>NUCLEOTIDE SEQUENCE</scope>
    <source>
        <strain evidence="2">CCMP 769</strain>
    </source>
</reference>
<evidence type="ECO:0000256" key="1">
    <source>
        <dbReference type="ARBA" id="ARBA00029464"/>
    </source>
</evidence>
<name>A0A7S3A235_9RHOD</name>
<dbReference type="PANTHER" id="PTHR47751">
    <property type="entry name" value="SUPERFAMILY HYDROLASE, PUTATIVE (AFU_ORTHOLOGUE AFUA_2G16580)-RELATED"/>
    <property type="match status" value="1"/>
</dbReference>
<dbReference type="Gene3D" id="1.10.10.800">
    <property type="match status" value="1"/>
</dbReference>
<dbReference type="InterPro" id="IPR051411">
    <property type="entry name" value="Polyketide_trans_af380"/>
</dbReference>
<evidence type="ECO:0000313" key="2">
    <source>
        <dbReference type="EMBL" id="CAE0059241.1"/>
    </source>
</evidence>
<dbReference type="Gene3D" id="3.40.50.1820">
    <property type="entry name" value="alpha/beta hydrolase"/>
    <property type="match status" value="1"/>
</dbReference>
<gene>
    <name evidence="2" type="ORF">RMAR00112_LOCUS27306</name>
</gene>
<proteinExistence type="inferred from homology"/>
<organism evidence="2">
    <name type="scientific">Rhodosorus marinus</name>
    <dbReference type="NCBI Taxonomy" id="101924"/>
    <lineage>
        <taxon>Eukaryota</taxon>
        <taxon>Rhodophyta</taxon>
        <taxon>Stylonematophyceae</taxon>
        <taxon>Stylonematales</taxon>
        <taxon>Stylonemataceae</taxon>
        <taxon>Rhodosorus</taxon>
    </lineage>
</organism>